<gene>
    <name evidence="3" type="ORF">MNBD_CHLOROFLEXI01-669</name>
</gene>
<proteinExistence type="predicted"/>
<dbReference type="AlphaFoldDB" id="A0A3B0WCC6"/>
<dbReference type="InterPro" id="IPR008984">
    <property type="entry name" value="SMAD_FHA_dom_sf"/>
</dbReference>
<dbReference type="PANTHER" id="PTHR23308">
    <property type="entry name" value="NUCLEAR INHIBITOR OF PROTEIN PHOSPHATASE-1"/>
    <property type="match status" value="1"/>
</dbReference>
<sequence length="264" mass="29265">MMKPTPFQKFESLAKQLVEGSFQRIFSGGLTLSGVAAELAKTVEDQVDNGQVPRQYNIHLNPADFEQIRQVEANPTAQLADYLHRLVQQAGLSMNGRPHISLFADPAVSPQEIRIEAEKERPSTQTVTQIRQMPAAGDGLTADIAALDAYLIIEGQQHLPLTKPLTSLGRSVDNDIVLDAPTVSRQHAQIRWRYGRFVLYDLSSRGRTQVNNQPISEMALQSGDVISLSSVKLIYAEGESDPQQRPRSANRLDDETQIRPPKTS</sequence>
<evidence type="ECO:0000313" key="3">
    <source>
        <dbReference type="EMBL" id="VAW42206.1"/>
    </source>
</evidence>
<dbReference type="InterPro" id="IPR042287">
    <property type="entry name" value="FhaA_N_sf"/>
</dbReference>
<feature type="region of interest" description="Disordered" evidence="1">
    <location>
        <begin position="237"/>
        <end position="264"/>
    </location>
</feature>
<organism evidence="3">
    <name type="scientific">hydrothermal vent metagenome</name>
    <dbReference type="NCBI Taxonomy" id="652676"/>
    <lineage>
        <taxon>unclassified sequences</taxon>
        <taxon>metagenomes</taxon>
        <taxon>ecological metagenomes</taxon>
    </lineage>
</organism>
<dbReference type="InterPro" id="IPR022128">
    <property type="entry name" value="FhaA_N"/>
</dbReference>
<dbReference type="PROSITE" id="PS50006">
    <property type="entry name" value="FHA_DOMAIN"/>
    <property type="match status" value="1"/>
</dbReference>
<dbReference type="InterPro" id="IPR000253">
    <property type="entry name" value="FHA_dom"/>
</dbReference>
<evidence type="ECO:0000256" key="1">
    <source>
        <dbReference type="SAM" id="MobiDB-lite"/>
    </source>
</evidence>
<dbReference type="SUPFAM" id="SSF49879">
    <property type="entry name" value="SMAD/FHA domain"/>
    <property type="match status" value="1"/>
</dbReference>
<dbReference type="Pfam" id="PF00498">
    <property type="entry name" value="FHA"/>
    <property type="match status" value="1"/>
</dbReference>
<feature type="domain" description="FHA" evidence="2">
    <location>
        <begin position="166"/>
        <end position="215"/>
    </location>
</feature>
<dbReference type="SMART" id="SM00240">
    <property type="entry name" value="FHA"/>
    <property type="match status" value="1"/>
</dbReference>
<dbReference type="Gene3D" id="3.30.2320.60">
    <property type="entry name" value="FhaA, phosphopeptide-binding domain (DUF3662)"/>
    <property type="match status" value="1"/>
</dbReference>
<evidence type="ECO:0000259" key="2">
    <source>
        <dbReference type="PROSITE" id="PS50006"/>
    </source>
</evidence>
<dbReference type="Gene3D" id="2.60.200.20">
    <property type="match status" value="1"/>
</dbReference>
<reference evidence="3" key="1">
    <citation type="submission" date="2018-06" db="EMBL/GenBank/DDBJ databases">
        <authorList>
            <person name="Zhirakovskaya E."/>
        </authorList>
    </citation>
    <scope>NUCLEOTIDE SEQUENCE</scope>
</reference>
<accession>A0A3B0WCC6</accession>
<dbReference type="EMBL" id="UOEU01000900">
    <property type="protein sequence ID" value="VAW42206.1"/>
    <property type="molecule type" value="Genomic_DNA"/>
</dbReference>
<protein>
    <recommendedName>
        <fullName evidence="2">FHA domain-containing protein</fullName>
    </recommendedName>
</protein>
<dbReference type="InterPro" id="IPR050923">
    <property type="entry name" value="Cell_Proc_Reg/RNA_Proc"/>
</dbReference>
<dbReference type="Pfam" id="PF12401">
    <property type="entry name" value="FhaA_N"/>
    <property type="match status" value="1"/>
</dbReference>
<name>A0A3B0WCC6_9ZZZZ</name>
<dbReference type="CDD" id="cd00060">
    <property type="entry name" value="FHA"/>
    <property type="match status" value="1"/>
</dbReference>